<feature type="region of interest" description="Disordered" evidence="6">
    <location>
        <begin position="786"/>
        <end position="869"/>
    </location>
</feature>
<feature type="domain" description="C2H2-type" evidence="7">
    <location>
        <begin position="880"/>
        <end position="907"/>
    </location>
</feature>
<feature type="compositionally biased region" description="Basic and acidic residues" evidence="6">
    <location>
        <begin position="317"/>
        <end position="338"/>
    </location>
</feature>
<dbReference type="STRING" id="178035.A0A154P5A1"/>
<feature type="region of interest" description="Disordered" evidence="6">
    <location>
        <begin position="1765"/>
        <end position="1787"/>
    </location>
</feature>
<feature type="region of interest" description="Disordered" evidence="6">
    <location>
        <begin position="244"/>
        <end position="269"/>
    </location>
</feature>
<feature type="domain" description="C2H2-type" evidence="7">
    <location>
        <begin position="1360"/>
        <end position="1382"/>
    </location>
</feature>
<feature type="compositionally biased region" description="Polar residues" evidence="6">
    <location>
        <begin position="825"/>
        <end position="843"/>
    </location>
</feature>
<dbReference type="PANTHER" id="PTHR24408">
    <property type="entry name" value="ZINC FINGER PROTEIN"/>
    <property type="match status" value="1"/>
</dbReference>
<evidence type="ECO:0000259" key="7">
    <source>
        <dbReference type="PROSITE" id="PS50157"/>
    </source>
</evidence>
<dbReference type="SMART" id="SM00355">
    <property type="entry name" value="ZnF_C2H2"/>
    <property type="match status" value="12"/>
</dbReference>
<organism evidence="8 9">
    <name type="scientific">Dufourea novaeangliae</name>
    <name type="common">Sweat bee</name>
    <dbReference type="NCBI Taxonomy" id="178035"/>
    <lineage>
        <taxon>Eukaryota</taxon>
        <taxon>Metazoa</taxon>
        <taxon>Ecdysozoa</taxon>
        <taxon>Arthropoda</taxon>
        <taxon>Hexapoda</taxon>
        <taxon>Insecta</taxon>
        <taxon>Pterygota</taxon>
        <taxon>Neoptera</taxon>
        <taxon>Endopterygota</taxon>
        <taxon>Hymenoptera</taxon>
        <taxon>Apocrita</taxon>
        <taxon>Aculeata</taxon>
        <taxon>Apoidea</taxon>
        <taxon>Anthophila</taxon>
        <taxon>Halictidae</taxon>
        <taxon>Rophitinae</taxon>
        <taxon>Dufourea</taxon>
    </lineage>
</organism>
<dbReference type="GO" id="GO:0005634">
    <property type="term" value="C:nucleus"/>
    <property type="evidence" value="ECO:0007669"/>
    <property type="project" value="TreeGrafter"/>
</dbReference>
<evidence type="ECO:0000256" key="1">
    <source>
        <dbReference type="ARBA" id="ARBA00022723"/>
    </source>
</evidence>
<dbReference type="Gene3D" id="3.30.160.60">
    <property type="entry name" value="Classic Zinc Finger"/>
    <property type="match status" value="1"/>
</dbReference>
<dbReference type="PANTHER" id="PTHR24408:SF58">
    <property type="entry name" value="TRANSCRIPTION FACTOR (TFIIIA), PUTATIVE (AFU_ORTHOLOGUE AFUA_1G05150)-RELATED"/>
    <property type="match status" value="1"/>
</dbReference>
<evidence type="ECO:0000256" key="3">
    <source>
        <dbReference type="ARBA" id="ARBA00022771"/>
    </source>
</evidence>
<feature type="domain" description="C2H2-type" evidence="7">
    <location>
        <begin position="761"/>
        <end position="788"/>
    </location>
</feature>
<accession>A0A154P5A1</accession>
<dbReference type="PROSITE" id="PS50157">
    <property type="entry name" value="ZINC_FINGER_C2H2_2"/>
    <property type="match status" value="6"/>
</dbReference>
<evidence type="ECO:0000256" key="5">
    <source>
        <dbReference type="PROSITE-ProRule" id="PRU00042"/>
    </source>
</evidence>
<dbReference type="InterPro" id="IPR036236">
    <property type="entry name" value="Znf_C2H2_sf"/>
</dbReference>
<evidence type="ECO:0000256" key="6">
    <source>
        <dbReference type="SAM" id="MobiDB-lite"/>
    </source>
</evidence>
<feature type="domain" description="C2H2-type" evidence="7">
    <location>
        <begin position="1621"/>
        <end position="1648"/>
    </location>
</feature>
<dbReference type="SUPFAM" id="SSF57667">
    <property type="entry name" value="beta-beta-alpha zinc fingers"/>
    <property type="match status" value="1"/>
</dbReference>
<keyword evidence="4" id="KW-0862">Zinc</keyword>
<feature type="domain" description="C2H2-type" evidence="7">
    <location>
        <begin position="1199"/>
        <end position="1230"/>
    </location>
</feature>
<evidence type="ECO:0000313" key="9">
    <source>
        <dbReference type="Proteomes" id="UP000076502"/>
    </source>
</evidence>
<protein>
    <submittedName>
        <fullName evidence="8">Zinc finger protein 81</fullName>
    </submittedName>
</protein>
<gene>
    <name evidence="8" type="ORF">WN55_08952</name>
</gene>
<dbReference type="GO" id="GO:0000981">
    <property type="term" value="F:DNA-binding transcription factor activity, RNA polymerase II-specific"/>
    <property type="evidence" value="ECO:0007669"/>
    <property type="project" value="TreeGrafter"/>
</dbReference>
<dbReference type="GO" id="GO:0043565">
    <property type="term" value="F:sequence-specific DNA binding"/>
    <property type="evidence" value="ECO:0007669"/>
    <property type="project" value="TreeGrafter"/>
</dbReference>
<feature type="compositionally biased region" description="Basic residues" evidence="6">
    <location>
        <begin position="306"/>
        <end position="316"/>
    </location>
</feature>
<feature type="region of interest" description="Disordered" evidence="6">
    <location>
        <begin position="1406"/>
        <end position="1425"/>
    </location>
</feature>
<feature type="region of interest" description="Disordered" evidence="6">
    <location>
        <begin position="289"/>
        <end position="343"/>
    </location>
</feature>
<dbReference type="PROSITE" id="PS00028">
    <property type="entry name" value="ZINC_FINGER_C2H2_1"/>
    <property type="match status" value="7"/>
</dbReference>
<sequence length="2061" mass="231691">MVDAHISAHDGLPKNTFRRLQKERLNAQSTSQFKSYSSSNKFIRGSNSQFIRKQNPLELCKPLSVSLTRLPKTKLQELSKKNLSNNISEDRLPGKRQIFCRHGKLKRWKQVDKEAGNNVHTNIPKRSNNEVSRTLHNSVQLQIEETSKVQTPSNHEQCKKDMLKTIRQPIIVLSRIDNVINKIAQSLAKVISNKQSGTIEQATIKQDIAVTQTEKNVLPLKPTLLSVNGDDCIQDSKIDSLISNTSVEEDLQENERIQNNDTDKSTSSDMSYINFRRKRKFKSMFHDIFGDSSDSSNDTDDNIWKRTPKKTKRHKLKDASKNVDANYEKQNVENKEVSGENEEVNVVSEDVGNEKGNIDVQNASINVHTEIADVAKCKLGVLENTLQESNESIESIEENCASNSVPLEVDSVQTTEHNICIKVEDTSSANEEEIVTETVEIQKQTIESPTSDTELIRKYKLFEELKVLVINLEHIKPLFGNKYSAMEIEQLHHRYKNFLLNSNFMCASSKSLSSNIVYAENIVAQHEKSDDCGIAKSSVDRLASSSDSCENQNSPIKSSASIKSYPNKKVTVQKARNLGDNNLFNSPTVTQDNSYQDERFKKISDGNVKENSVSLFSPKKSTKVSKLTNLIENNSPKKADVSCKDSLIESTCKILNSSSSTESFENRTTNVRSRISTKSEQSFASKSLETKSYSTGGYSSKNIEQILSPKKKSCGIMEQSKDASIDSHKADIHNFLISPITCQKTVEKKETNKCKEFFSGYKCIICDRCFENYSFLKQHLSKHMQKQSSISSHTSKLVGSVEKSPKPKIVQKKVSLPSVAKRTKPQQSSNEENTSQVVSTSITDEPALLRKEPRSKTTQAKQKNNVTRRRRVLKPSKLTTECSVCFREFPTRMDLAAHIFLHTERELKEAFEIARQKIIKGGNFNETKAKESELQKTNNSAVNNTTDVIEKSLENTDENKISRIESSIIQKQDEQLIVQSKATITDNVIVTDIFKSMKSVVYGENNTNSIQPFFIQSKIEKAKAIAPRKSFTVCQCHNRSDTNFSCLQIEIVLLCHTCRVLFRSIECFETHYRLPEYSVCNQNRPGNGRSPNLFCATCGMIFVSVQDVRHHLQIHVRFKQNCTMDFRCNVCKVMFIGIGSLFYIHWSKHTKDPFWVASEQSFPKISVISLKSKKKVAACKPGEFALDNLVDSYIYIAEYICSNCNTIFVNEEYLKIHNQICKPVYLAKSPNVQADVSVEKQLRLRMICSLCNGIFCDRLELYMHMKNKHKFASEPQFVCLSGIAGKSTYICNVCIGLTESIDEFNEHWLKHYTRQPQFTCMYCEKESNSLSTFLKHVTEHRSEMKDDTVSCKVTYQEVKLLCKLCGLGFEFQEDLSKHNAIHKTINQTRSTKTNIVANRMVSVLNPNTNNVSDLSNPTESTTEKHNRKPVLKNINTNIQGTEKKTEQCLKSSRDMDKEKLISILEGNEEGDSDNELIIDLKEQSELDSEPVVVDKCKKNTFASAATLSVPSAVCVPPVPERATPDVFIEESVIQTPLQKTATNLPVTVSIKDTVTSTTSQNDTHPEKTSGSHTTTNNIYHPQSTLSANEEKLEETTSIKQKYGFLRVKNLAELTGSMNTLHVCEVCKCTFESIDSMKEHLLNHTAETTRKNSYQDEIPANTLRLQQSTNCTGQKKLVILQTTLTNPRIVQAVKAIPISKPPSTHLRTSTSTKVVFTKPHIPVPASLPTYCRRLVPRGTLHKVATPCSPIQTNVEAPMEIVVNSSDGQTARTTSTTVYSNNEHSQTPVNSTMHLNITSSLDLPSETSSVNNSGNSVYRHGNYAEFNSQNSAGHLVQEPYNTGSMYKQQDTQGDITVNIGGSLATNRIMVTSSNQNYEPILQTNQSQVRIHPPRTGFYPNPDGSYLLKTAPSEQVTSNQMVTGDTSPFFYCADATNCGMSILINQTAPIVSSVSTVDIQQQQAHQELAYQPSGIDYSGSSDVYQVPSNDYGIPVRKNVTTCQVALQPTTELICPYCPNSISFVNQDLYELHISVSHNFICEVCNLSFYSIDELSIHRIKHEFI</sequence>
<evidence type="ECO:0000256" key="2">
    <source>
        <dbReference type="ARBA" id="ARBA00022737"/>
    </source>
</evidence>
<feature type="domain" description="C2H2-type" evidence="7">
    <location>
        <begin position="1093"/>
        <end position="1120"/>
    </location>
</feature>
<dbReference type="EMBL" id="KQ434820">
    <property type="protein sequence ID" value="KZC07067.1"/>
    <property type="molecule type" value="Genomic_DNA"/>
</dbReference>
<feature type="compositionally biased region" description="Polar residues" evidence="6">
    <location>
        <begin position="1406"/>
        <end position="1420"/>
    </location>
</feature>
<evidence type="ECO:0000256" key="4">
    <source>
        <dbReference type="ARBA" id="ARBA00022833"/>
    </source>
</evidence>
<keyword evidence="9" id="KW-1185">Reference proteome</keyword>
<evidence type="ECO:0000313" key="8">
    <source>
        <dbReference type="EMBL" id="KZC07067.1"/>
    </source>
</evidence>
<dbReference type="GO" id="GO:0008270">
    <property type="term" value="F:zinc ion binding"/>
    <property type="evidence" value="ECO:0007669"/>
    <property type="project" value="UniProtKB-KW"/>
</dbReference>
<feature type="compositionally biased region" description="Polar residues" evidence="6">
    <location>
        <begin position="786"/>
        <end position="797"/>
    </location>
</feature>
<feature type="region of interest" description="Disordered" evidence="6">
    <location>
        <begin position="1555"/>
        <end position="1589"/>
    </location>
</feature>
<reference evidence="8 9" key="1">
    <citation type="submission" date="2015-07" db="EMBL/GenBank/DDBJ databases">
        <title>The genome of Dufourea novaeangliae.</title>
        <authorList>
            <person name="Pan H."/>
            <person name="Kapheim K."/>
        </authorList>
    </citation>
    <scope>NUCLEOTIDE SEQUENCE [LARGE SCALE GENOMIC DNA]</scope>
    <source>
        <strain evidence="8">0120121106</strain>
        <tissue evidence="8">Whole body</tissue>
    </source>
</reference>
<keyword evidence="1" id="KW-0479">Metal-binding</keyword>
<name>A0A154P5A1_DUFNO</name>
<feature type="compositionally biased region" description="Polar residues" evidence="6">
    <location>
        <begin position="856"/>
        <end position="865"/>
    </location>
</feature>
<dbReference type="Proteomes" id="UP000076502">
    <property type="component" value="Unassembled WGS sequence"/>
</dbReference>
<feature type="compositionally biased region" description="Polar residues" evidence="6">
    <location>
        <begin position="1570"/>
        <end position="1587"/>
    </location>
</feature>
<feature type="compositionally biased region" description="Basic and acidic residues" evidence="6">
    <location>
        <begin position="253"/>
        <end position="266"/>
    </location>
</feature>
<proteinExistence type="predicted"/>
<keyword evidence="2" id="KW-0677">Repeat</keyword>
<dbReference type="InterPro" id="IPR013087">
    <property type="entry name" value="Znf_C2H2_type"/>
</dbReference>
<dbReference type="OrthoDB" id="6414306at2759"/>
<keyword evidence="3 5" id="KW-0863">Zinc-finger</keyword>